<name>A0A1Y6KW53_9GAMM</name>
<dbReference type="Gene3D" id="2.60.40.2390">
    <property type="match status" value="1"/>
</dbReference>
<reference evidence="3" key="1">
    <citation type="submission" date="2017-06" db="EMBL/GenBank/DDBJ databases">
        <authorList>
            <person name="Rodrigo-Torres L."/>
            <person name="Arahal R. D."/>
            <person name="Lucena T."/>
        </authorList>
    </citation>
    <scope>NUCLEOTIDE SEQUENCE [LARGE SCALE GENOMIC DNA]</scope>
    <source>
        <strain evidence="3">type strain: CECT 9192</strain>
    </source>
</reference>
<dbReference type="Proteomes" id="UP000196485">
    <property type="component" value="Unassembled WGS sequence"/>
</dbReference>
<dbReference type="AlphaFoldDB" id="A0A1Y6KW53"/>
<evidence type="ECO:0000259" key="1">
    <source>
        <dbReference type="Pfam" id="PF12975"/>
    </source>
</evidence>
<sequence length="152" mass="17724">MTPYPPAKDNSIMAKSKAIVRIDSYGIYSTWDSESKKLPKVQQFTLDIPAEIDIEFGFTVNIKKAKGEKIRYCIYHPEITDADGEIMTPFDGELYIRNNDWDFYLGDTIWAPIDNKIGPWRMTLEINNTIIAEKTFNVYSHDENQFWKRRGC</sequence>
<gene>
    <name evidence="2" type="ORF">PAQU9191_01513</name>
</gene>
<evidence type="ECO:0000313" key="3">
    <source>
        <dbReference type="Proteomes" id="UP000196485"/>
    </source>
</evidence>
<dbReference type="InterPro" id="IPR024331">
    <property type="entry name" value="DUF3859"/>
</dbReference>
<keyword evidence="3" id="KW-1185">Reference proteome</keyword>
<dbReference type="EMBL" id="FYAH01000002">
    <property type="protein sequence ID" value="SMY16282.1"/>
    <property type="molecule type" value="Genomic_DNA"/>
</dbReference>
<evidence type="ECO:0000313" key="2">
    <source>
        <dbReference type="EMBL" id="SMY16282.1"/>
    </source>
</evidence>
<organism evidence="2 3">
    <name type="scientific">Photobacterium aquimaris</name>
    <dbReference type="NCBI Taxonomy" id="512643"/>
    <lineage>
        <taxon>Bacteria</taxon>
        <taxon>Pseudomonadati</taxon>
        <taxon>Pseudomonadota</taxon>
        <taxon>Gammaproteobacteria</taxon>
        <taxon>Vibrionales</taxon>
        <taxon>Vibrionaceae</taxon>
        <taxon>Photobacterium</taxon>
    </lineage>
</organism>
<protein>
    <recommendedName>
        <fullName evidence="1">DUF3859 domain-containing protein</fullName>
    </recommendedName>
</protein>
<proteinExistence type="predicted"/>
<feature type="domain" description="DUF3859" evidence="1">
    <location>
        <begin position="17"/>
        <end position="138"/>
    </location>
</feature>
<accession>A0A1Y6KW53</accession>
<dbReference type="Pfam" id="PF12975">
    <property type="entry name" value="DUF3859"/>
    <property type="match status" value="1"/>
</dbReference>